<feature type="non-terminal residue" evidence="1">
    <location>
        <position position="103"/>
    </location>
</feature>
<gene>
    <name evidence="1" type="ORF">BYL167_LOCUS69833</name>
</gene>
<evidence type="ECO:0000313" key="2">
    <source>
        <dbReference type="Proteomes" id="UP000681967"/>
    </source>
</evidence>
<dbReference type="Proteomes" id="UP000681967">
    <property type="component" value="Unassembled WGS sequence"/>
</dbReference>
<proteinExistence type="predicted"/>
<organism evidence="1 2">
    <name type="scientific">Rotaria magnacalcarata</name>
    <dbReference type="NCBI Taxonomy" id="392030"/>
    <lineage>
        <taxon>Eukaryota</taxon>
        <taxon>Metazoa</taxon>
        <taxon>Spiralia</taxon>
        <taxon>Gnathifera</taxon>
        <taxon>Rotifera</taxon>
        <taxon>Eurotatoria</taxon>
        <taxon>Bdelloidea</taxon>
        <taxon>Philodinida</taxon>
        <taxon>Philodinidae</taxon>
        <taxon>Rotaria</taxon>
    </lineage>
</organism>
<name>A0A8S3FTH2_9BILA</name>
<dbReference type="EMBL" id="CAJOBH010251279">
    <property type="protein sequence ID" value="CAF5138981.1"/>
    <property type="molecule type" value="Genomic_DNA"/>
</dbReference>
<evidence type="ECO:0000313" key="1">
    <source>
        <dbReference type="EMBL" id="CAF5138981.1"/>
    </source>
</evidence>
<sequence length="103" mass="11526">MTDFFNNPFPPEKYSITELVFTLSNVSLSNILRFEFNSTTLTDEKNLDNNNVTLVAKVLLKTDLNLRAGHEPEQVSVSGEGTLGLSSIKNLDQFGMEVTHIYT</sequence>
<dbReference type="AlphaFoldDB" id="A0A8S3FTH2"/>
<reference evidence="1" key="1">
    <citation type="submission" date="2021-02" db="EMBL/GenBank/DDBJ databases">
        <authorList>
            <person name="Nowell W R."/>
        </authorList>
    </citation>
    <scope>NUCLEOTIDE SEQUENCE</scope>
</reference>
<accession>A0A8S3FTH2</accession>
<comment type="caution">
    <text evidence="1">The sequence shown here is derived from an EMBL/GenBank/DDBJ whole genome shotgun (WGS) entry which is preliminary data.</text>
</comment>
<protein>
    <submittedName>
        <fullName evidence="1">Uncharacterized protein</fullName>
    </submittedName>
</protein>